<dbReference type="GO" id="GO:0005829">
    <property type="term" value="C:cytosol"/>
    <property type="evidence" value="ECO:0007669"/>
    <property type="project" value="TreeGrafter"/>
</dbReference>
<evidence type="ECO:0000256" key="14">
    <source>
        <dbReference type="PIRSR" id="PIRSR000108-4"/>
    </source>
</evidence>
<evidence type="ECO:0000259" key="15">
    <source>
        <dbReference type="SMART" id="SM01329"/>
    </source>
</evidence>
<sequence>MAKIQCGPVVDILGDEMTRVIWDLIKEKLILPFLDVELHIYDLGIENRDRTDDQVTIDCAHAIQKYKVGIKCATITPDEKRVTEFKLKQMWRSPNGTIRNILGGTVFREAIICRNVPRLVTGWTKPIVIGRHAYGDQYRATDFVVPGPGTLEIKFTPSAAGEPPLQFKVHEFQNTGGVAMAMFNTDKSITDFAHSSFKFALQRELPLYLSTKNTILKKYDGRFKDIFQEIYDKQYKSDFEKRGVWYEHRLIDDMVAQAMKSEGGFVWACKNYDGDVQSDAVAQGYGSLGMMTSVLVCPDGETLEAEAAHGTVTRHYRMYQKGQETSTNPIASIFAWTRGLAHRAKLDGNNELAKFCTSLEAVCIETIEAGFMTKDLAICIKGMSGVQRSDYLNTFEFLDKLADNLKKKLGK</sequence>
<feature type="binding site" evidence="12">
    <location>
        <position position="131"/>
    </location>
    <ligand>
        <name>D-threo-isocitrate</name>
        <dbReference type="ChEBI" id="CHEBI:15562"/>
    </ligand>
</feature>
<evidence type="ECO:0000256" key="4">
    <source>
        <dbReference type="ARBA" id="ARBA00022532"/>
    </source>
</evidence>
<protein>
    <recommendedName>
        <fullName evidence="10">Isocitrate dehydrogenase [NADP]</fullName>
        <ecNumber evidence="10">1.1.1.42</ecNumber>
    </recommendedName>
</protein>
<dbReference type="Gene3D" id="3.40.718.10">
    <property type="entry name" value="Isopropylmalate Dehydrogenase"/>
    <property type="match status" value="1"/>
</dbReference>
<feature type="binding site" evidence="14">
    <location>
        <begin position="74"/>
        <end position="76"/>
    </location>
    <ligand>
        <name>NADP(+)</name>
        <dbReference type="ChEBI" id="CHEBI:58349"/>
    </ligand>
</feature>
<comment type="cofactor">
    <cofactor evidence="1">
        <name>Mn(2+)</name>
        <dbReference type="ChEBI" id="CHEBI:29035"/>
    </cofactor>
</comment>
<feature type="site" description="Critical for catalysis" evidence="11">
    <location>
        <position position="138"/>
    </location>
</feature>
<evidence type="ECO:0000256" key="12">
    <source>
        <dbReference type="PIRSR" id="PIRSR000108-2"/>
    </source>
</evidence>
<dbReference type="SUPFAM" id="SSF53659">
    <property type="entry name" value="Isocitrate/Isopropylmalate dehydrogenase-like"/>
    <property type="match status" value="1"/>
</dbReference>
<evidence type="ECO:0000313" key="18">
    <source>
        <dbReference type="Proteomes" id="UP000821866"/>
    </source>
</evidence>
<evidence type="ECO:0000256" key="13">
    <source>
        <dbReference type="PIRSR" id="PIRSR000108-3"/>
    </source>
</evidence>
<reference evidence="17" key="1">
    <citation type="submission" date="2019-09" db="EMBL/GenBank/DDBJ databases">
        <title>Organ-specific transcriptomic study of the physiology of the cattle tick, Rhipicephalus microplus.</title>
        <authorList>
            <person name="Tirloni L."/>
            <person name="Braz G."/>
            <person name="Gandara A.C.P."/>
            <person name="Sabadin G.A."/>
            <person name="da Silva R.M."/>
            <person name="Guizzo M.G."/>
            <person name="Machado J.A."/>
            <person name="Costa E.P."/>
            <person name="Gomes H.F."/>
            <person name="Moraes J."/>
            <person name="Mota M.B.S."/>
            <person name="Mesquita R.D."/>
            <person name="Alvarenga P.H."/>
            <person name="Alves F."/>
            <person name="Seixas A."/>
            <person name="da Fonseca R.N."/>
            <person name="Fogaca A."/>
            <person name="Logullo C."/>
            <person name="Tanaka A."/>
            <person name="Daffre S."/>
            <person name="Termignoni C."/>
            <person name="Vaz I.S.Jr."/>
            <person name="Oliveira P.L."/>
            <person name="Ribeiro J.M."/>
        </authorList>
    </citation>
    <scope>NUCLEOTIDE SEQUENCE</scope>
    <source>
        <strain evidence="17">Porto Alegre</strain>
    </source>
</reference>
<dbReference type="InterPro" id="IPR004790">
    <property type="entry name" value="Isocitrate_DH_NADP"/>
</dbReference>
<gene>
    <name evidence="16" type="ORF">HPB51_008597</name>
</gene>
<keyword evidence="4 10" id="KW-0816">Tricarboxylic acid cycle</keyword>
<evidence type="ECO:0000256" key="6">
    <source>
        <dbReference type="ARBA" id="ARBA00022842"/>
    </source>
</evidence>
<feature type="binding site" evidence="12">
    <location>
        <begin position="93"/>
        <end position="99"/>
    </location>
    <ligand>
        <name>D-threo-isocitrate</name>
        <dbReference type="ChEBI" id="CHEBI:15562"/>
    </ligand>
</feature>
<evidence type="ECO:0000313" key="16">
    <source>
        <dbReference type="EMBL" id="KAH8035770.1"/>
    </source>
</evidence>
<dbReference type="EMBL" id="GHWJ01000757">
    <property type="protein sequence ID" value="NOV33494.1"/>
    <property type="molecule type" value="Transcribed_RNA"/>
</dbReference>
<dbReference type="GO" id="GO:0000287">
    <property type="term" value="F:magnesium ion binding"/>
    <property type="evidence" value="ECO:0007669"/>
    <property type="project" value="InterPro"/>
</dbReference>
<keyword evidence="8 10" id="KW-0560">Oxidoreductase</keyword>
<feature type="binding site" evidence="14">
    <location>
        <position position="260"/>
    </location>
    <ligand>
        <name>NADP(+)</name>
        <dbReference type="ChEBI" id="CHEBI:58349"/>
    </ligand>
</feature>
<evidence type="ECO:0000256" key="11">
    <source>
        <dbReference type="PIRSR" id="PIRSR000108-1"/>
    </source>
</evidence>
<dbReference type="GO" id="GO:0004450">
    <property type="term" value="F:isocitrate dehydrogenase (NADP+) activity"/>
    <property type="evidence" value="ECO:0007669"/>
    <property type="project" value="UniProtKB-EC"/>
</dbReference>
<dbReference type="OrthoDB" id="248923at2759"/>
<evidence type="ECO:0000256" key="3">
    <source>
        <dbReference type="ARBA" id="ARBA00022435"/>
    </source>
</evidence>
<reference evidence="16" key="3">
    <citation type="submission" date="2021-09" db="EMBL/GenBank/DDBJ databases">
        <authorList>
            <person name="Jia N."/>
            <person name="Wang J."/>
            <person name="Shi W."/>
            <person name="Du L."/>
            <person name="Sun Y."/>
            <person name="Zhan W."/>
            <person name="Jiang J."/>
            <person name="Wang Q."/>
            <person name="Zhang B."/>
            <person name="Ji P."/>
            <person name="Sakyi L.B."/>
            <person name="Cui X."/>
            <person name="Yuan T."/>
            <person name="Jiang B."/>
            <person name="Yang W."/>
            <person name="Lam T.T.-Y."/>
            <person name="Chang Q."/>
            <person name="Ding S."/>
            <person name="Wang X."/>
            <person name="Zhu J."/>
            <person name="Ruan X."/>
            <person name="Zhao L."/>
            <person name="Wei J."/>
            <person name="Que T."/>
            <person name="Du C."/>
            <person name="Cheng J."/>
            <person name="Dai P."/>
            <person name="Han X."/>
            <person name="Huang E."/>
            <person name="Gao Y."/>
            <person name="Liu J."/>
            <person name="Shao H."/>
            <person name="Ye R."/>
            <person name="Li L."/>
            <person name="Wei W."/>
            <person name="Wang X."/>
            <person name="Wang C."/>
            <person name="Huo Q."/>
            <person name="Li W."/>
            <person name="Guo W."/>
            <person name="Chen H."/>
            <person name="Chen S."/>
            <person name="Zhou L."/>
            <person name="Zhou L."/>
            <person name="Ni X."/>
            <person name="Tian J."/>
            <person name="Zhou Y."/>
            <person name="Sheng Y."/>
            <person name="Liu T."/>
            <person name="Pan Y."/>
            <person name="Xia L."/>
            <person name="Li J."/>
            <person name="Zhao F."/>
            <person name="Cao W."/>
        </authorList>
    </citation>
    <scope>NUCLEOTIDE SEQUENCE</scope>
    <source>
        <strain evidence="16">Rmic-2018</strain>
        <tissue evidence="16">Larvae</tissue>
    </source>
</reference>
<feature type="binding site" evidence="12">
    <location>
        <position position="108"/>
    </location>
    <ligand>
        <name>D-threo-isocitrate</name>
        <dbReference type="ChEBI" id="CHEBI:15562"/>
    </ligand>
</feature>
<keyword evidence="7 10" id="KW-0521">NADP</keyword>
<dbReference type="GO" id="GO:0006099">
    <property type="term" value="P:tricarboxylic acid cycle"/>
    <property type="evidence" value="ECO:0007669"/>
    <property type="project" value="UniProtKB-KW"/>
</dbReference>
<comment type="similarity">
    <text evidence="2 10">Belongs to the isocitrate and isopropylmalate dehydrogenases family.</text>
</comment>
<dbReference type="InterPro" id="IPR024084">
    <property type="entry name" value="IsoPropMal-DH-like_dom"/>
</dbReference>
<feature type="binding site" evidence="14">
    <location>
        <position position="328"/>
    </location>
    <ligand>
        <name>NADP(+)</name>
        <dbReference type="ChEBI" id="CHEBI:58349"/>
    </ligand>
</feature>
<dbReference type="GO" id="GO:0005739">
    <property type="term" value="C:mitochondrion"/>
    <property type="evidence" value="ECO:0007669"/>
    <property type="project" value="TreeGrafter"/>
</dbReference>
<evidence type="ECO:0000256" key="2">
    <source>
        <dbReference type="ARBA" id="ARBA00007769"/>
    </source>
</evidence>
<accession>A0A6M2CIX7</accession>
<dbReference type="EC" id="1.1.1.42" evidence="10"/>
<dbReference type="NCBIfam" id="TIGR00127">
    <property type="entry name" value="nadp_idh_euk"/>
    <property type="match status" value="1"/>
</dbReference>
<evidence type="ECO:0000256" key="1">
    <source>
        <dbReference type="ARBA" id="ARBA00001936"/>
    </source>
</evidence>
<feature type="binding site" evidence="14">
    <location>
        <begin position="310"/>
        <end position="315"/>
    </location>
    <ligand>
        <name>NADP(+)</name>
        <dbReference type="ChEBI" id="CHEBI:58349"/>
    </ligand>
</feature>
<name>A0A6M2CIX7_RHIMP</name>
<feature type="site" description="Critical for catalysis" evidence="11">
    <location>
        <position position="212"/>
    </location>
</feature>
<keyword evidence="5 10" id="KW-0479">Metal-binding</keyword>
<evidence type="ECO:0000256" key="5">
    <source>
        <dbReference type="ARBA" id="ARBA00022723"/>
    </source>
</evidence>
<dbReference type="GO" id="GO:0006097">
    <property type="term" value="P:glyoxylate cycle"/>
    <property type="evidence" value="ECO:0007669"/>
    <property type="project" value="UniProtKB-KW"/>
</dbReference>
<dbReference type="GO" id="GO:0051287">
    <property type="term" value="F:NAD binding"/>
    <property type="evidence" value="ECO:0007669"/>
    <property type="project" value="InterPro"/>
</dbReference>
<dbReference type="FunFam" id="3.40.718.10:FF:000002">
    <property type="entry name" value="Isocitrate dehydrogenase [NADP]"/>
    <property type="match status" value="1"/>
</dbReference>
<organism evidence="17">
    <name type="scientific">Rhipicephalus microplus</name>
    <name type="common">Cattle tick</name>
    <name type="synonym">Boophilus microplus</name>
    <dbReference type="NCBI Taxonomy" id="6941"/>
    <lineage>
        <taxon>Eukaryota</taxon>
        <taxon>Metazoa</taxon>
        <taxon>Ecdysozoa</taxon>
        <taxon>Arthropoda</taxon>
        <taxon>Chelicerata</taxon>
        <taxon>Arachnida</taxon>
        <taxon>Acari</taxon>
        <taxon>Parasitiformes</taxon>
        <taxon>Ixodida</taxon>
        <taxon>Ixodoidea</taxon>
        <taxon>Ixodidae</taxon>
        <taxon>Rhipicephalinae</taxon>
        <taxon>Rhipicephalus</taxon>
        <taxon>Boophilus</taxon>
    </lineage>
</organism>
<keyword evidence="18" id="KW-1185">Reference proteome</keyword>
<evidence type="ECO:0000313" key="17">
    <source>
        <dbReference type="EMBL" id="NOV33494.1"/>
    </source>
</evidence>
<dbReference type="PANTHER" id="PTHR11822">
    <property type="entry name" value="NADP-SPECIFIC ISOCITRATE DEHYDROGENASE"/>
    <property type="match status" value="1"/>
</dbReference>
<dbReference type="PANTHER" id="PTHR11822:SF21">
    <property type="entry name" value="ISOCITRATE DEHYDROGENASE [NADP], MITOCHONDRIAL"/>
    <property type="match status" value="1"/>
</dbReference>
<dbReference type="NCBIfam" id="NF006156">
    <property type="entry name" value="PRK08299.1"/>
    <property type="match status" value="1"/>
</dbReference>
<dbReference type="SMART" id="SM01329">
    <property type="entry name" value="Iso_dh"/>
    <property type="match status" value="1"/>
</dbReference>
<dbReference type="PROSITE" id="PS00470">
    <property type="entry name" value="IDH_IMDH"/>
    <property type="match status" value="1"/>
</dbReference>
<dbReference type="AlphaFoldDB" id="A0A6M2CIX7"/>
<keyword evidence="9 10" id="KW-0464">Manganese</keyword>
<feature type="binding site" evidence="14">
    <location>
        <position position="81"/>
    </location>
    <ligand>
        <name>NADP(+)</name>
        <dbReference type="ChEBI" id="CHEBI:58349"/>
    </ligand>
</feature>
<dbReference type="GO" id="GO:0006102">
    <property type="term" value="P:isocitrate metabolic process"/>
    <property type="evidence" value="ECO:0007669"/>
    <property type="project" value="InterPro"/>
</dbReference>
<comment type="cofactor">
    <cofactor evidence="10 13">
        <name>Mg(2+)</name>
        <dbReference type="ChEBI" id="CHEBI:18420"/>
    </cofactor>
    <cofactor evidence="10 13">
        <name>Mn(2+)</name>
        <dbReference type="ChEBI" id="CHEBI:29035"/>
    </cofactor>
    <text evidence="10 13">Binds 1 Mg(2+) or Mn(2+) ion per subunit.</text>
</comment>
<keyword evidence="3" id="KW-0329">Glyoxylate bypass</keyword>
<dbReference type="PIRSF" id="PIRSF000108">
    <property type="entry name" value="IDH_NADP"/>
    <property type="match status" value="1"/>
</dbReference>
<evidence type="ECO:0000256" key="7">
    <source>
        <dbReference type="ARBA" id="ARBA00022857"/>
    </source>
</evidence>
<dbReference type="OMA" id="HGTVQRH"/>
<dbReference type="Proteomes" id="UP000821866">
    <property type="component" value="Chromosome 11"/>
</dbReference>
<dbReference type="VEuPathDB" id="VectorBase:LOC119181344"/>
<dbReference type="InterPro" id="IPR019818">
    <property type="entry name" value="IsoCit/isopropylmalate_DH_CS"/>
</dbReference>
<dbReference type="Pfam" id="PF00180">
    <property type="entry name" value="Iso_dh"/>
    <property type="match status" value="1"/>
</dbReference>
<keyword evidence="6 10" id="KW-0460">Magnesium</keyword>
<feature type="domain" description="Isopropylmalate dehydrogenase-like" evidence="15">
    <location>
        <begin position="8"/>
        <end position="401"/>
    </location>
</feature>
<dbReference type="EMBL" id="JABSTU010000003">
    <property type="protein sequence ID" value="KAH8035770.1"/>
    <property type="molecule type" value="Genomic_DNA"/>
</dbReference>
<dbReference type="GO" id="GO:0006739">
    <property type="term" value="P:NADP+ metabolic process"/>
    <property type="evidence" value="ECO:0007669"/>
    <property type="project" value="TreeGrafter"/>
</dbReference>
<feature type="binding site" evidence="13">
    <location>
        <position position="275"/>
    </location>
    <ligand>
        <name>Mn(2+)</name>
        <dbReference type="ChEBI" id="CHEBI:29035"/>
    </ligand>
</feature>
<reference evidence="16" key="2">
    <citation type="journal article" date="2020" name="Cell">
        <title>Large-Scale Comparative Analyses of Tick Genomes Elucidate Their Genetic Diversity and Vector Capacities.</title>
        <authorList>
            <consortium name="Tick Genome and Microbiome Consortium (TIGMIC)"/>
            <person name="Jia N."/>
            <person name="Wang J."/>
            <person name="Shi W."/>
            <person name="Du L."/>
            <person name="Sun Y."/>
            <person name="Zhan W."/>
            <person name="Jiang J.F."/>
            <person name="Wang Q."/>
            <person name="Zhang B."/>
            <person name="Ji P."/>
            <person name="Bell-Sakyi L."/>
            <person name="Cui X.M."/>
            <person name="Yuan T.T."/>
            <person name="Jiang B.G."/>
            <person name="Yang W.F."/>
            <person name="Lam T.T."/>
            <person name="Chang Q.C."/>
            <person name="Ding S.J."/>
            <person name="Wang X.J."/>
            <person name="Zhu J.G."/>
            <person name="Ruan X.D."/>
            <person name="Zhao L."/>
            <person name="Wei J.T."/>
            <person name="Ye R.Z."/>
            <person name="Que T.C."/>
            <person name="Du C.H."/>
            <person name="Zhou Y.H."/>
            <person name="Cheng J.X."/>
            <person name="Dai P.F."/>
            <person name="Guo W.B."/>
            <person name="Han X.H."/>
            <person name="Huang E.J."/>
            <person name="Li L.F."/>
            <person name="Wei W."/>
            <person name="Gao Y.C."/>
            <person name="Liu J.Z."/>
            <person name="Shao H.Z."/>
            <person name="Wang X."/>
            <person name="Wang C.C."/>
            <person name="Yang T.C."/>
            <person name="Huo Q.B."/>
            <person name="Li W."/>
            <person name="Chen H.Y."/>
            <person name="Chen S.E."/>
            <person name="Zhou L.G."/>
            <person name="Ni X.B."/>
            <person name="Tian J.H."/>
            <person name="Sheng Y."/>
            <person name="Liu T."/>
            <person name="Pan Y.S."/>
            <person name="Xia L.Y."/>
            <person name="Li J."/>
            <person name="Zhao F."/>
            <person name="Cao W.C."/>
        </authorList>
    </citation>
    <scope>NUCLEOTIDE SEQUENCE</scope>
    <source>
        <strain evidence="16">Rmic-2018</strain>
    </source>
</reference>
<proteinExistence type="inferred from homology"/>
<evidence type="ECO:0000256" key="10">
    <source>
        <dbReference type="PIRNR" id="PIRNR000108"/>
    </source>
</evidence>
<evidence type="ECO:0000256" key="9">
    <source>
        <dbReference type="ARBA" id="ARBA00023211"/>
    </source>
</evidence>
<comment type="catalytic activity">
    <reaction evidence="10">
        <text>D-threo-isocitrate + NADP(+) = 2-oxoglutarate + CO2 + NADPH</text>
        <dbReference type="Rhea" id="RHEA:19629"/>
        <dbReference type="ChEBI" id="CHEBI:15562"/>
        <dbReference type="ChEBI" id="CHEBI:16526"/>
        <dbReference type="ChEBI" id="CHEBI:16810"/>
        <dbReference type="ChEBI" id="CHEBI:57783"/>
        <dbReference type="ChEBI" id="CHEBI:58349"/>
        <dbReference type="EC" id="1.1.1.42"/>
    </reaction>
</comment>
<feature type="binding site" evidence="13">
    <location>
        <position position="252"/>
    </location>
    <ligand>
        <name>Mn(2+)</name>
        <dbReference type="ChEBI" id="CHEBI:29035"/>
    </ligand>
</feature>
<dbReference type="GO" id="GO:0005777">
    <property type="term" value="C:peroxisome"/>
    <property type="evidence" value="ECO:0007669"/>
    <property type="project" value="TreeGrafter"/>
</dbReference>
<feature type="binding site" evidence="12">
    <location>
        <position position="76"/>
    </location>
    <ligand>
        <name>D-threo-isocitrate</name>
        <dbReference type="ChEBI" id="CHEBI:15562"/>
    </ligand>
</feature>
<evidence type="ECO:0000256" key="8">
    <source>
        <dbReference type="ARBA" id="ARBA00023002"/>
    </source>
</evidence>